<dbReference type="EMBL" id="FNCJ01000002">
    <property type="protein sequence ID" value="SDG21651.1"/>
    <property type="molecule type" value="Genomic_DNA"/>
</dbReference>
<name>A0A1G7SFC1_9BURK</name>
<gene>
    <name evidence="1" type="ORF">SAMN05216466_102497</name>
</gene>
<dbReference type="Proteomes" id="UP000199706">
    <property type="component" value="Unassembled WGS sequence"/>
</dbReference>
<dbReference type="RefSeq" id="WP_090682629.1">
    <property type="nucleotide sequence ID" value="NZ_CADERL010000002.1"/>
</dbReference>
<dbReference type="OrthoDB" id="9103772at2"/>
<organism evidence="1 2">
    <name type="scientific">Paraburkholderia phenazinium</name>
    <dbReference type="NCBI Taxonomy" id="60549"/>
    <lineage>
        <taxon>Bacteria</taxon>
        <taxon>Pseudomonadati</taxon>
        <taxon>Pseudomonadota</taxon>
        <taxon>Betaproteobacteria</taxon>
        <taxon>Burkholderiales</taxon>
        <taxon>Burkholderiaceae</taxon>
        <taxon>Paraburkholderia</taxon>
    </lineage>
</organism>
<dbReference type="AlphaFoldDB" id="A0A1G7SFC1"/>
<accession>A0A1G7SFC1</accession>
<proteinExistence type="predicted"/>
<protein>
    <submittedName>
        <fullName evidence="1">Uncharacterized protein</fullName>
    </submittedName>
</protein>
<reference evidence="1 2" key="1">
    <citation type="submission" date="2016-10" db="EMBL/GenBank/DDBJ databases">
        <authorList>
            <person name="de Groot N.N."/>
        </authorList>
    </citation>
    <scope>NUCLEOTIDE SEQUENCE [LARGE SCALE GENOMIC DNA]</scope>
    <source>
        <strain evidence="1 2">LMG 2247</strain>
    </source>
</reference>
<evidence type="ECO:0000313" key="1">
    <source>
        <dbReference type="EMBL" id="SDG21651.1"/>
    </source>
</evidence>
<evidence type="ECO:0000313" key="2">
    <source>
        <dbReference type="Proteomes" id="UP000199706"/>
    </source>
</evidence>
<sequence length="70" mass="8084">MSLHEFAKDLAHLEYVVPLLERGNPLSMSYWRQRVACLEAQQALLPDGKKRVARLLKLFNEFERVSGSAR</sequence>